<dbReference type="EMBL" id="JAAEJV010000032">
    <property type="protein sequence ID" value="MBF5059637.1"/>
    <property type="molecule type" value="Genomic_DNA"/>
</dbReference>
<feature type="domain" description="Glycosyl transferase family 1" evidence="1">
    <location>
        <begin position="237"/>
        <end position="404"/>
    </location>
</feature>
<dbReference type="Pfam" id="PF00534">
    <property type="entry name" value="Glycos_transf_1"/>
    <property type="match status" value="1"/>
</dbReference>
<dbReference type="InterPro" id="IPR001296">
    <property type="entry name" value="Glyco_trans_1"/>
</dbReference>
<proteinExistence type="predicted"/>
<dbReference type="Proteomes" id="UP001194714">
    <property type="component" value="Unassembled WGS sequence"/>
</dbReference>
<dbReference type="InterPro" id="IPR028098">
    <property type="entry name" value="Glyco_trans_4-like_N"/>
</dbReference>
<evidence type="ECO:0000259" key="2">
    <source>
        <dbReference type="Pfam" id="PF13439"/>
    </source>
</evidence>
<feature type="domain" description="Glycosyltransferase subfamily 4-like N-terminal" evidence="2">
    <location>
        <begin position="17"/>
        <end position="230"/>
    </location>
</feature>
<evidence type="ECO:0000313" key="4">
    <source>
        <dbReference type="Proteomes" id="UP001194714"/>
    </source>
</evidence>
<organism evidence="3 4">
    <name type="scientific">Candidatus Neptunichlamydia vexilliferae</name>
    <dbReference type="NCBI Taxonomy" id="1651774"/>
    <lineage>
        <taxon>Bacteria</taxon>
        <taxon>Pseudomonadati</taxon>
        <taxon>Chlamydiota</taxon>
        <taxon>Chlamydiia</taxon>
        <taxon>Parachlamydiales</taxon>
        <taxon>Simkaniaceae</taxon>
        <taxon>Candidatus Neptunichlamydia</taxon>
    </lineage>
</organism>
<evidence type="ECO:0000313" key="3">
    <source>
        <dbReference type="EMBL" id="MBF5059637.1"/>
    </source>
</evidence>
<dbReference type="RefSeq" id="WP_228547055.1">
    <property type="nucleotide sequence ID" value="NZ_JAAEJV010000032.1"/>
</dbReference>
<dbReference type="PANTHER" id="PTHR45947:SF13">
    <property type="entry name" value="TRANSFERASE"/>
    <property type="match status" value="1"/>
</dbReference>
<dbReference type="Pfam" id="PF13439">
    <property type="entry name" value="Glyco_transf_4"/>
    <property type="match status" value="1"/>
</dbReference>
<protein>
    <recommendedName>
        <fullName evidence="5">Glycosyltransferase</fullName>
    </recommendedName>
</protein>
<evidence type="ECO:0000259" key="1">
    <source>
        <dbReference type="Pfam" id="PF00534"/>
    </source>
</evidence>
<sequence length="441" mass="51345">MKILKIIHGYPNRYNAGSEVYSQTLCHGLVERGHEVVVFTRQEDAYKQEYSVMWDRDPLCQEIKLCLINMAHSRDGYRHEKVDEALGKLLDEYQPEVVHIGHLNHLSTSMIFEIKRRNLPIVFTLHDFWLMCPRGQFLQAINSKSENLYPACSGQEDRKCASTCYWRYFSSQDDQEDLQYWTDWIGKRMNHVKEISNKVDLFIAPSRYLMERFIDDFPIDLSKIIYLDYGFPLERLKGRNRKRGDTFTFGYIGTHKQAKGILHLLEAFNQVHEGAKLKIWGPPLQPFTKSLKSYVKTFPVEVEKKIEWIGGYRNEKIVEDVFNHVDAIVVPSIWGENSPLVIHEALEAGVATITANFGGMKEYVHHEVNGLLFEHRSPSSLAEQMKRLKEERGLLEKLSKGGYQQSYDGHIPSIEEHVDTIINHYERLTHESKTRPLAHHL</sequence>
<dbReference type="Gene3D" id="3.40.50.2000">
    <property type="entry name" value="Glycogen Phosphorylase B"/>
    <property type="match status" value="2"/>
</dbReference>
<accession>A0ABS0AZV0</accession>
<reference evidence="3 4" key="1">
    <citation type="submission" date="2020-01" db="EMBL/GenBank/DDBJ databases">
        <title>Draft genome sequence of Cand. Neptunochlamydia vexilliferae K9.</title>
        <authorList>
            <person name="Schulz F."/>
            <person name="Koestlbacher S."/>
            <person name="Wascher F."/>
            <person name="Pizzetti I."/>
            <person name="Horn M."/>
        </authorList>
    </citation>
    <scope>NUCLEOTIDE SEQUENCE [LARGE SCALE GENOMIC DNA]</scope>
    <source>
        <strain evidence="3 4">K9</strain>
    </source>
</reference>
<dbReference type="PANTHER" id="PTHR45947">
    <property type="entry name" value="SULFOQUINOVOSYL TRANSFERASE SQD2"/>
    <property type="match status" value="1"/>
</dbReference>
<name>A0ABS0AZV0_9BACT</name>
<keyword evidence="4" id="KW-1185">Reference proteome</keyword>
<comment type="caution">
    <text evidence="3">The sequence shown here is derived from an EMBL/GenBank/DDBJ whole genome shotgun (WGS) entry which is preliminary data.</text>
</comment>
<evidence type="ECO:0008006" key="5">
    <source>
        <dbReference type="Google" id="ProtNLM"/>
    </source>
</evidence>
<dbReference type="InterPro" id="IPR050194">
    <property type="entry name" value="Glycosyltransferase_grp1"/>
</dbReference>
<gene>
    <name evidence="3" type="ORF">NEPTK9_001153</name>
</gene>
<dbReference type="SUPFAM" id="SSF53756">
    <property type="entry name" value="UDP-Glycosyltransferase/glycogen phosphorylase"/>
    <property type="match status" value="1"/>
</dbReference>